<evidence type="ECO:0000313" key="3">
    <source>
        <dbReference type="Proteomes" id="UP000249185"/>
    </source>
</evidence>
<dbReference type="Pfam" id="PF07883">
    <property type="entry name" value="Cupin_2"/>
    <property type="match status" value="1"/>
</dbReference>
<dbReference type="SUPFAM" id="SSF51182">
    <property type="entry name" value="RmlC-like cupins"/>
    <property type="match status" value="1"/>
</dbReference>
<dbReference type="Proteomes" id="UP000249185">
    <property type="component" value="Unassembled WGS sequence"/>
</dbReference>
<dbReference type="InterPro" id="IPR052044">
    <property type="entry name" value="PKS_Associated_Protein"/>
</dbReference>
<dbReference type="EMBL" id="QFPW01000009">
    <property type="protein sequence ID" value="PZQ49068.1"/>
    <property type="molecule type" value="Genomic_DNA"/>
</dbReference>
<organism evidence="2 3">
    <name type="scientific">Rhodovulum sulfidophilum</name>
    <name type="common">Rhodobacter sulfidophilus</name>
    <dbReference type="NCBI Taxonomy" id="35806"/>
    <lineage>
        <taxon>Bacteria</taxon>
        <taxon>Pseudomonadati</taxon>
        <taxon>Pseudomonadota</taxon>
        <taxon>Alphaproteobacteria</taxon>
        <taxon>Rhodobacterales</taxon>
        <taxon>Paracoccaceae</taxon>
        <taxon>Rhodovulum</taxon>
    </lineage>
</organism>
<dbReference type="InterPro" id="IPR013096">
    <property type="entry name" value="Cupin_2"/>
</dbReference>
<evidence type="ECO:0000259" key="1">
    <source>
        <dbReference type="Pfam" id="PF07883"/>
    </source>
</evidence>
<dbReference type="Gene3D" id="2.60.120.10">
    <property type="entry name" value="Jelly Rolls"/>
    <property type="match status" value="1"/>
</dbReference>
<evidence type="ECO:0000313" key="2">
    <source>
        <dbReference type="EMBL" id="PZQ49068.1"/>
    </source>
</evidence>
<sequence>MLPGPFPPEFATEERCAIVEELNDPACPEVSLARARVAPGVTTRNHLLRGTVERYVIQEGEGVVEIAGLRHPVGPGDRVLIPADVAQRITNTGAADLVFHCVCTPRFRPENYVDLGE</sequence>
<gene>
    <name evidence="2" type="ORF">DI556_12975</name>
</gene>
<proteinExistence type="predicted"/>
<dbReference type="PANTHER" id="PTHR36114">
    <property type="entry name" value="16.7 KDA PROTEIN IN WHIE LOCUS"/>
    <property type="match status" value="1"/>
</dbReference>
<dbReference type="CDD" id="cd02214">
    <property type="entry name" value="cupin_MJ1618"/>
    <property type="match status" value="1"/>
</dbReference>
<comment type="caution">
    <text evidence="2">The sequence shown here is derived from an EMBL/GenBank/DDBJ whole genome shotgun (WGS) entry which is preliminary data.</text>
</comment>
<accession>A0A2W5N934</accession>
<name>A0A2W5N934_RHOSU</name>
<dbReference type="PANTHER" id="PTHR36114:SF8">
    <property type="entry name" value="CUPIN TYPE-1 DOMAIN-CONTAINING PROTEIN"/>
    <property type="match status" value="1"/>
</dbReference>
<dbReference type="InterPro" id="IPR014710">
    <property type="entry name" value="RmlC-like_jellyroll"/>
</dbReference>
<reference evidence="2 3" key="1">
    <citation type="submission" date="2017-08" db="EMBL/GenBank/DDBJ databases">
        <title>Infants hospitalized years apart are colonized by the same room-sourced microbial strains.</title>
        <authorList>
            <person name="Brooks B."/>
            <person name="Olm M.R."/>
            <person name="Firek B.A."/>
            <person name="Baker R."/>
            <person name="Thomas B.C."/>
            <person name="Morowitz M.J."/>
            <person name="Banfield J.F."/>
        </authorList>
    </citation>
    <scope>NUCLEOTIDE SEQUENCE [LARGE SCALE GENOMIC DNA]</scope>
    <source>
        <strain evidence="2">S2_005_002_R2_34</strain>
    </source>
</reference>
<dbReference type="InterPro" id="IPR011051">
    <property type="entry name" value="RmlC_Cupin_sf"/>
</dbReference>
<feature type="domain" description="Cupin type-2" evidence="1">
    <location>
        <begin position="35"/>
        <end position="102"/>
    </location>
</feature>
<dbReference type="AlphaFoldDB" id="A0A2W5N934"/>
<protein>
    <submittedName>
        <fullName evidence="2">Cupin domain-containing protein</fullName>
    </submittedName>
</protein>